<protein>
    <submittedName>
        <fullName evidence="2">Uncharacterized protein</fullName>
    </submittedName>
</protein>
<feature type="region of interest" description="Disordered" evidence="1">
    <location>
        <begin position="89"/>
        <end position="110"/>
    </location>
</feature>
<reference evidence="2" key="1">
    <citation type="submission" date="2019-08" db="EMBL/GenBank/DDBJ databases">
        <authorList>
            <person name="Kucharzyk K."/>
            <person name="Murdoch R.W."/>
            <person name="Higgins S."/>
            <person name="Loffler F."/>
        </authorList>
    </citation>
    <scope>NUCLEOTIDE SEQUENCE</scope>
</reference>
<dbReference type="AlphaFoldDB" id="A0A645IZV1"/>
<name>A0A645IZV1_9ZZZZ</name>
<organism evidence="2">
    <name type="scientific">bioreactor metagenome</name>
    <dbReference type="NCBI Taxonomy" id="1076179"/>
    <lineage>
        <taxon>unclassified sequences</taxon>
        <taxon>metagenomes</taxon>
        <taxon>ecological metagenomes</taxon>
    </lineage>
</organism>
<evidence type="ECO:0000256" key="1">
    <source>
        <dbReference type="SAM" id="MobiDB-lite"/>
    </source>
</evidence>
<evidence type="ECO:0000313" key="2">
    <source>
        <dbReference type="EMBL" id="MPN56948.1"/>
    </source>
</evidence>
<dbReference type="EMBL" id="VSSQ01127893">
    <property type="protein sequence ID" value="MPN56948.1"/>
    <property type="molecule type" value="Genomic_DNA"/>
</dbReference>
<comment type="caution">
    <text evidence="2">The sequence shown here is derived from an EMBL/GenBank/DDBJ whole genome shotgun (WGS) entry which is preliminary data.</text>
</comment>
<gene>
    <name evidence="2" type="ORF">SDC9_204641</name>
</gene>
<proteinExistence type="predicted"/>
<accession>A0A645IZV1</accession>
<sequence length="136" mass="15049">MKRPVDPVTQHPGQFLYLRVNIPGRHGEGLAAAAQLFLVKFRHPGLFQKVCRQRGRVHHRGNSHGKDRHAQGLLVQRRTLISHAGAGDDSAVAELDGGTDAARSPGSQRIHGDDKIRLYLFYQSPHRLGGFHPRGS</sequence>